<dbReference type="EMBL" id="WJBH02000006">
    <property type="protein sequence ID" value="KAI9556598.1"/>
    <property type="molecule type" value="Genomic_DNA"/>
</dbReference>
<name>A0AAD5L6G7_9CRUS</name>
<protein>
    <recommendedName>
        <fullName evidence="3">Fibronectin type-III domain-containing protein</fullName>
    </recommendedName>
</protein>
<feature type="compositionally biased region" description="Acidic residues" evidence="2">
    <location>
        <begin position="2128"/>
        <end position="2141"/>
    </location>
</feature>
<dbReference type="InterPro" id="IPR003961">
    <property type="entry name" value="FN3_dom"/>
</dbReference>
<proteinExistence type="inferred from homology"/>
<evidence type="ECO:0000256" key="1">
    <source>
        <dbReference type="RuleBase" id="RU004560"/>
    </source>
</evidence>
<dbReference type="SMART" id="SM00060">
    <property type="entry name" value="FN3"/>
    <property type="match status" value="2"/>
</dbReference>
<feature type="region of interest" description="Disordered" evidence="2">
    <location>
        <begin position="645"/>
        <end position="683"/>
    </location>
</feature>
<dbReference type="Gene3D" id="2.60.40.10">
    <property type="entry name" value="Immunoglobulins"/>
    <property type="match status" value="3"/>
</dbReference>
<evidence type="ECO:0000313" key="5">
    <source>
        <dbReference type="Proteomes" id="UP000820818"/>
    </source>
</evidence>
<feature type="compositionally biased region" description="Acidic residues" evidence="2">
    <location>
        <begin position="739"/>
        <end position="754"/>
    </location>
</feature>
<feature type="region of interest" description="Disordered" evidence="2">
    <location>
        <begin position="705"/>
        <end position="754"/>
    </location>
</feature>
<evidence type="ECO:0000256" key="2">
    <source>
        <dbReference type="SAM" id="MobiDB-lite"/>
    </source>
</evidence>
<comment type="similarity">
    <text evidence="1">Belongs to the TRAFAC class TrmE-Era-EngA-EngB-Septin-like GTPase superfamily. Septin GTPase family.</text>
</comment>
<dbReference type="Gene3D" id="3.40.50.300">
    <property type="entry name" value="P-loop containing nucleotide triphosphate hydrolases"/>
    <property type="match status" value="1"/>
</dbReference>
<feature type="region of interest" description="Disordered" evidence="2">
    <location>
        <begin position="1437"/>
        <end position="1458"/>
    </location>
</feature>
<keyword evidence="1" id="KW-0547">Nucleotide-binding</keyword>
<dbReference type="PANTHER" id="PTHR31594">
    <property type="entry name" value="AIG1-TYPE G DOMAIN-CONTAINING PROTEIN"/>
    <property type="match status" value="1"/>
</dbReference>
<organism evidence="4 5">
    <name type="scientific">Daphnia sinensis</name>
    <dbReference type="NCBI Taxonomy" id="1820382"/>
    <lineage>
        <taxon>Eukaryota</taxon>
        <taxon>Metazoa</taxon>
        <taxon>Ecdysozoa</taxon>
        <taxon>Arthropoda</taxon>
        <taxon>Crustacea</taxon>
        <taxon>Branchiopoda</taxon>
        <taxon>Diplostraca</taxon>
        <taxon>Cladocera</taxon>
        <taxon>Anomopoda</taxon>
        <taxon>Daphniidae</taxon>
        <taxon>Daphnia</taxon>
        <taxon>Daphnia similis group</taxon>
    </lineage>
</organism>
<dbReference type="InterPro" id="IPR013783">
    <property type="entry name" value="Ig-like_fold"/>
</dbReference>
<comment type="caution">
    <text evidence="4">The sequence shown here is derived from an EMBL/GenBank/DDBJ whole genome shotgun (WGS) entry which is preliminary data.</text>
</comment>
<feature type="compositionally biased region" description="Basic and acidic residues" evidence="2">
    <location>
        <begin position="711"/>
        <end position="738"/>
    </location>
</feature>
<dbReference type="FunFam" id="3.40.50.300:FF:002049">
    <property type="entry name" value="Si:ch73-170d6.2"/>
    <property type="match status" value="1"/>
</dbReference>
<keyword evidence="5" id="KW-1185">Reference proteome</keyword>
<dbReference type="Pfam" id="PF00041">
    <property type="entry name" value="fn3"/>
    <property type="match status" value="1"/>
</dbReference>
<dbReference type="Proteomes" id="UP000820818">
    <property type="component" value="Linkage Group LG6"/>
</dbReference>
<evidence type="ECO:0000313" key="4">
    <source>
        <dbReference type="EMBL" id="KAI9556598.1"/>
    </source>
</evidence>
<feature type="domain" description="Fibronectin type-III" evidence="3">
    <location>
        <begin position="1318"/>
        <end position="1414"/>
    </location>
</feature>
<accession>A0AAD5L6G7</accession>
<dbReference type="InterPro" id="IPR036116">
    <property type="entry name" value="FN3_sf"/>
</dbReference>
<dbReference type="InterPro" id="IPR030379">
    <property type="entry name" value="G_SEPTIN_dom"/>
</dbReference>
<dbReference type="PROSITE" id="PS50853">
    <property type="entry name" value="FN3"/>
    <property type="match status" value="2"/>
</dbReference>
<sequence length="2166" mass="246800">MTSTKTTGRDVTKMVVLGGHFEMGDFYDYRNDRIITGRKCWDWKEITGATWSDNRFTLKLKSPESGSTSNKWENMGLEEHSQASIMAGLIENHRGAAKYLNDREGLTEASQVLICRAKSRKLKLDLKTLISQDVPNLQDFRQEANSERNPTHVVVGVTYGAEVYCVLALESDENARKGAEEFLSKVARKMEEGLDNYLDLSDFKDQFDKEDKTQLTRVKCRLYSDFQSSAFRECGVFEAYKQCFKLIQQVQNTDDGTNEFIPIAILLCPLKTIIGQVDGKHFEYHDVDPELVARCGLIWNELHRICSKSAAFRACNEKADNVSFLQFEEAIAKYKELVQKNLKNGITKARENGQQDEIERVISIAENHPIFKPSRLEQWLQYQQAETEMYEKISGMTNIVCLSNKNQLEMELKNSFDAKYTLVLSVPVLDERMIGILEATKNYIISKSMYIKEETNADTNRSSEADSEHNVVLSHGIQRKQKYVFAKIREFSEHVEKNKHLENTVQFFIVFRQSAVEFACRYSVYETGRLLRDNLSQLPEPPTGLRIHSPKTRPGKKRASTYAIDLEWDYEDLGFPCHFLVEYRLDGNKEEVWTQRRTAKSGETQLAIPYTSGSAMTIRVAADTCIGRSEFSEVVDTVTIRELNEDEDTIPVPGFSDSEVETSATANNEEERDRTRKTEHAATSMLTIQQPTKTKNTETILRSTSQMDTFDMSRKGSKESDSKGTTKNEETWPRKDQDNEIGDYMTDESDEDDCNEACLEDDDGNNGEMSHAEEKTRNNAIEQRVMEMVVLESGFQVGDLYDYRNDRILTAEGRKSSKIGSAMKENNNFSLKFECSDSSSMSNKMENMGLDEHFLASFMAGLIEKPRGASKYLSSCCSSSQAAHVLICRAKSKVVRLDLQHLAIQDVKLLHDTWTKTKSPKTKANPTHIVVGVTYGAEAYCVLTQDLKDAETDDDSREEAEQFLSKIARKIEDALEEKLDLAEFRQQFEMKEKKQLSNIKCYLYTDFPTSGTQECSVPDAYKHYLKFVQQVQKTGIGNNKSIPIAVSLCPLQAIIGQTEDKQFEYHDVDPELFNRCARIWEKLDQVCAKSLAIRTVNKKVDKTSLRQFEEALGKYKSSMRTSLKNGITKARDTGQQRDIEKVAKITENHAIFKPSQLEQWLLHKQAECEMLEKISKMAKNVRLASKKQVEKELGEAFETKYTLILSLPSLDKRTNGILQAMKNCTETYDRLVAYDDDDNETNDDEEEGNNMPWNQQKQKYVLSKVREFAEHVEKNKHLENQVQFFMTFCDNDKDVGCRFSVYDASGLLKDNISQLPEAPTGLRFHFAKTTNPKKSNIALAWDYADLGFPCTFLVEYRPCDDESWRQKKTIKPGETQITIPYKTGSEIEFRVAADTCIGRSGFSEVINIESVWDADDDGETNSDSVSMYSAAGTAELRQRSEMRKTGTAASLQTSQSSAKNVRTTLTRPTGVEVEMVTQSTAELGWESSATEKKSVSYRVRYWQYGQDESQAYQLEVAIGESGCRLEGLRPETTYCVNIVAVSNGGREMSDPSETVKLTTANQQVRFAETIVKRCKQIGDRNGMNFHAVPLAKSPRSNSTVERFVFGKESSGTGKVQHRTVLVMGATGAGKTTLINGMINYIFNVEWQDTFRFHLIHEKLVDNSQSQSQTSGITAYDIYHAEGFRVPYSLTIVDTPGYGDTKGLDRDKEITEMIRKFFEDKSGIQNLDIIGFVAQASLPRLTPTQIYIFDSVLSIFGNDVKENIDFLLTFADGQNPPILSAIAEAELPYPKEPETGLPRHHKFNNSGFFCSNRESGSDASNTAEKFNRFFWRMGMENFDRFFSALATMKTKSLSLTKQVLEERKRLEVTVDGLQPLIKIGLSKMEEMRKTKQMISNCKAQIDANQNVEIEVEVNVPQKVANERGYLTNCNRCYVTCHPNCAYANDEDKVKCSAMNFRMPAETRCCTVCPEKCIWNIHANQPYRWEYVKQKQTSSSDAIKEKYETELNRKLTAEQLVQVLEKDIKQNDKIVLQHVDTVTQCIKRLDEIALRPNPFSTPQYIDLIIDAEQQEKRQGYKERIESLKKLRTMAVITSKIKNKENLMNLDRKDDYEAQAGVDEEDDNETVRTYDDDDETAYAYDDDDTISLQSAQTDNSKLQKFTKFFSFRK</sequence>
<dbReference type="Pfam" id="PF00735">
    <property type="entry name" value="Septin"/>
    <property type="match status" value="1"/>
</dbReference>
<dbReference type="SUPFAM" id="SSF49265">
    <property type="entry name" value="Fibronectin type III"/>
    <property type="match status" value="2"/>
</dbReference>
<evidence type="ECO:0000259" key="3">
    <source>
        <dbReference type="PROSITE" id="PS50853"/>
    </source>
</evidence>
<dbReference type="PANTHER" id="PTHR31594:SF14">
    <property type="entry name" value="FIBRONECTIN TYPE-III DOMAIN-CONTAINING PROTEIN"/>
    <property type="match status" value="1"/>
</dbReference>
<feature type="compositionally biased region" description="Basic and acidic residues" evidence="2">
    <location>
        <begin position="669"/>
        <end position="680"/>
    </location>
</feature>
<feature type="compositionally biased region" description="Low complexity" evidence="2">
    <location>
        <begin position="1447"/>
        <end position="1458"/>
    </location>
</feature>
<feature type="region of interest" description="Disordered" evidence="2">
    <location>
        <begin position="2113"/>
        <end position="2141"/>
    </location>
</feature>
<feature type="domain" description="Fibronectin type-III" evidence="3">
    <location>
        <begin position="1467"/>
        <end position="1562"/>
    </location>
</feature>
<gene>
    <name evidence="4" type="ORF">GHT06_016388</name>
</gene>
<dbReference type="CDD" id="cd00882">
    <property type="entry name" value="Ras_like_GTPase"/>
    <property type="match status" value="1"/>
</dbReference>
<dbReference type="InterPro" id="IPR027417">
    <property type="entry name" value="P-loop_NTPase"/>
</dbReference>
<dbReference type="InterPro" id="IPR052090">
    <property type="entry name" value="Cytolytic_pore-forming_toxin"/>
</dbReference>
<dbReference type="GO" id="GO:0005525">
    <property type="term" value="F:GTP binding"/>
    <property type="evidence" value="ECO:0007669"/>
    <property type="project" value="UniProtKB-KW"/>
</dbReference>
<reference evidence="4 5" key="1">
    <citation type="submission" date="2022-05" db="EMBL/GenBank/DDBJ databases">
        <title>A multi-omics perspective on studying reproductive biology in Daphnia sinensis.</title>
        <authorList>
            <person name="Jia J."/>
        </authorList>
    </citation>
    <scope>NUCLEOTIDE SEQUENCE [LARGE SCALE GENOMIC DNA]</scope>
    <source>
        <strain evidence="4 5">WSL</strain>
    </source>
</reference>
<dbReference type="SUPFAM" id="SSF52540">
    <property type="entry name" value="P-loop containing nucleoside triphosphate hydrolases"/>
    <property type="match status" value="1"/>
</dbReference>
<keyword evidence="1" id="KW-0342">GTP-binding</keyword>
<dbReference type="CDD" id="cd00063">
    <property type="entry name" value="FN3"/>
    <property type="match status" value="3"/>
</dbReference>